<dbReference type="Proteomes" id="UP000410492">
    <property type="component" value="Unassembled WGS sequence"/>
</dbReference>
<feature type="compositionally biased region" description="Acidic residues" evidence="1">
    <location>
        <begin position="37"/>
        <end position="56"/>
    </location>
</feature>
<accession>A0A653D2B4</accession>
<gene>
    <name evidence="2" type="ORF">CALMAC_LOCUS13684</name>
</gene>
<protein>
    <submittedName>
        <fullName evidence="2">Uncharacterized protein</fullName>
    </submittedName>
</protein>
<sequence>MHIRCRKQSKAGQQLSKMASRDPSKWMQWYIELQSIEEEQGEEVLGEADSDEDDGDFTTRSDHGSESEQEAEEPEDGDNSEWFRTVVFLVT</sequence>
<feature type="compositionally biased region" description="Basic and acidic residues" evidence="1">
    <location>
        <begin position="57"/>
        <end position="66"/>
    </location>
</feature>
<evidence type="ECO:0000313" key="3">
    <source>
        <dbReference type="Proteomes" id="UP000410492"/>
    </source>
</evidence>
<proteinExistence type="predicted"/>
<reference evidence="2 3" key="1">
    <citation type="submission" date="2019-01" db="EMBL/GenBank/DDBJ databases">
        <authorList>
            <person name="Sayadi A."/>
        </authorList>
    </citation>
    <scope>NUCLEOTIDE SEQUENCE [LARGE SCALE GENOMIC DNA]</scope>
</reference>
<dbReference type="AlphaFoldDB" id="A0A653D2B4"/>
<dbReference type="EMBL" id="CAACVG010009751">
    <property type="protein sequence ID" value="VEN54112.1"/>
    <property type="molecule type" value="Genomic_DNA"/>
</dbReference>
<feature type="region of interest" description="Disordered" evidence="1">
    <location>
        <begin position="1"/>
        <end position="22"/>
    </location>
</feature>
<feature type="region of interest" description="Disordered" evidence="1">
    <location>
        <begin position="37"/>
        <end position="82"/>
    </location>
</feature>
<name>A0A653D2B4_CALMS</name>
<evidence type="ECO:0000313" key="2">
    <source>
        <dbReference type="EMBL" id="VEN54112.1"/>
    </source>
</evidence>
<evidence type="ECO:0000256" key="1">
    <source>
        <dbReference type="SAM" id="MobiDB-lite"/>
    </source>
</evidence>
<keyword evidence="3" id="KW-1185">Reference proteome</keyword>
<organism evidence="2 3">
    <name type="scientific">Callosobruchus maculatus</name>
    <name type="common">Southern cowpea weevil</name>
    <name type="synonym">Pulse bruchid</name>
    <dbReference type="NCBI Taxonomy" id="64391"/>
    <lineage>
        <taxon>Eukaryota</taxon>
        <taxon>Metazoa</taxon>
        <taxon>Ecdysozoa</taxon>
        <taxon>Arthropoda</taxon>
        <taxon>Hexapoda</taxon>
        <taxon>Insecta</taxon>
        <taxon>Pterygota</taxon>
        <taxon>Neoptera</taxon>
        <taxon>Endopterygota</taxon>
        <taxon>Coleoptera</taxon>
        <taxon>Polyphaga</taxon>
        <taxon>Cucujiformia</taxon>
        <taxon>Chrysomeloidea</taxon>
        <taxon>Chrysomelidae</taxon>
        <taxon>Bruchinae</taxon>
        <taxon>Bruchini</taxon>
        <taxon>Callosobruchus</taxon>
    </lineage>
</organism>
<feature type="compositionally biased region" description="Acidic residues" evidence="1">
    <location>
        <begin position="67"/>
        <end position="79"/>
    </location>
</feature>